<name>A0A432Y7U0_9GAMM</name>
<feature type="chain" id="PRO_5019507933" description="Secreted protein containing HslJ-like protein" evidence="5">
    <location>
        <begin position="18"/>
        <end position="311"/>
    </location>
</feature>
<dbReference type="Proteomes" id="UP000287330">
    <property type="component" value="Unassembled WGS sequence"/>
</dbReference>
<organism evidence="8 9">
    <name type="scientific">Idiomarina fontislapidosi</name>
    <dbReference type="NCBI Taxonomy" id="263723"/>
    <lineage>
        <taxon>Bacteria</taxon>
        <taxon>Pseudomonadati</taxon>
        <taxon>Pseudomonadota</taxon>
        <taxon>Gammaproteobacteria</taxon>
        <taxon>Alteromonadales</taxon>
        <taxon>Idiomarinaceae</taxon>
        <taxon>Idiomarina</taxon>
    </lineage>
</organism>
<dbReference type="PANTHER" id="PTHR35535">
    <property type="entry name" value="HEAT SHOCK PROTEIN HSLJ"/>
    <property type="match status" value="1"/>
</dbReference>
<evidence type="ECO:0000259" key="6">
    <source>
        <dbReference type="Pfam" id="PF03724"/>
    </source>
</evidence>
<keyword evidence="1 5" id="KW-0732">Signal</keyword>
<dbReference type="PROSITE" id="PS51257">
    <property type="entry name" value="PROKAR_LIPOPROTEIN"/>
    <property type="match status" value="1"/>
</dbReference>
<evidence type="ECO:0008006" key="10">
    <source>
        <dbReference type="Google" id="ProtNLM"/>
    </source>
</evidence>
<dbReference type="InterPro" id="IPR005184">
    <property type="entry name" value="DUF306_Meta_HslJ"/>
</dbReference>
<evidence type="ECO:0000256" key="2">
    <source>
        <dbReference type="ARBA" id="ARBA00023136"/>
    </source>
</evidence>
<keyword evidence="9" id="KW-1185">Reference proteome</keyword>
<dbReference type="OrthoDB" id="5348860at2"/>
<reference evidence="9" key="1">
    <citation type="journal article" date="2018" name="Front. Microbiol.">
        <title>Genome-Based Analysis Reveals the Taxonomy and Diversity of the Family Idiomarinaceae.</title>
        <authorList>
            <person name="Liu Y."/>
            <person name="Lai Q."/>
            <person name="Shao Z."/>
        </authorList>
    </citation>
    <scope>NUCLEOTIDE SEQUENCE [LARGE SCALE GENOMIC DNA]</scope>
    <source>
        <strain evidence="9">F23</strain>
    </source>
</reference>
<dbReference type="InterPro" id="IPR038670">
    <property type="entry name" value="HslJ-like_sf"/>
</dbReference>
<dbReference type="InterPro" id="IPR036328">
    <property type="entry name" value="MliC_sf"/>
</dbReference>
<evidence type="ECO:0000256" key="3">
    <source>
        <dbReference type="ARBA" id="ARBA00023139"/>
    </source>
</evidence>
<evidence type="ECO:0000313" key="8">
    <source>
        <dbReference type="EMBL" id="RUO57013.1"/>
    </source>
</evidence>
<dbReference type="AlphaFoldDB" id="A0A432Y7U0"/>
<dbReference type="Gene3D" id="2.40.128.270">
    <property type="match status" value="1"/>
</dbReference>
<dbReference type="SUPFAM" id="SSF141488">
    <property type="entry name" value="YdhA-like"/>
    <property type="match status" value="1"/>
</dbReference>
<dbReference type="Pfam" id="PF09864">
    <property type="entry name" value="MliC"/>
    <property type="match status" value="1"/>
</dbReference>
<dbReference type="InterPro" id="IPR018660">
    <property type="entry name" value="MliC"/>
</dbReference>
<evidence type="ECO:0000256" key="5">
    <source>
        <dbReference type="SAM" id="SignalP"/>
    </source>
</evidence>
<feature type="domain" description="C-type lysozyme inhibitor" evidence="7">
    <location>
        <begin position="37"/>
        <end position="94"/>
    </location>
</feature>
<evidence type="ECO:0000256" key="4">
    <source>
        <dbReference type="ARBA" id="ARBA00023288"/>
    </source>
</evidence>
<dbReference type="EMBL" id="PIPV01000003">
    <property type="protein sequence ID" value="RUO57013.1"/>
    <property type="molecule type" value="Genomic_DNA"/>
</dbReference>
<dbReference type="Gene3D" id="2.40.128.200">
    <property type="match status" value="1"/>
</dbReference>
<keyword evidence="3" id="KW-0564">Palmitate</keyword>
<sequence>MFRLGCVVLLVSLVVVGCSSLPSQRDMSKEQVFICGAYTVKTEFKNEQLVVRFDDRQDTLNQQPVASGAKFVSEDGESTFWNKGDTANFIWRGESLPDCRAADSLPKAFSASGNEPFWALSMNAQQVEVSTPEKEWMATVTEIESVGDDSSVPSWRVNTANGDQLDIRAKVCRDSMSGMIYPFTVNYSGDFNATGCGGETIDLLQGPKWILTEANASMTPSSNMYIQFLADGKLVGSDGCNQRFGQYQFGSEMVHLKWMGSTRRACSATVMEDARSFAEAVNNVRAIDFDQNTLIIESRTGTRLKLKHEKT</sequence>
<keyword evidence="4" id="KW-0449">Lipoprotein</keyword>
<proteinExistence type="predicted"/>
<keyword evidence="2" id="KW-0472">Membrane</keyword>
<feature type="domain" description="DUF306" evidence="6">
    <location>
        <begin position="204"/>
        <end position="304"/>
    </location>
</feature>
<evidence type="ECO:0000256" key="1">
    <source>
        <dbReference type="ARBA" id="ARBA00022729"/>
    </source>
</evidence>
<feature type="signal peptide" evidence="5">
    <location>
        <begin position="1"/>
        <end position="17"/>
    </location>
</feature>
<dbReference type="Pfam" id="PF03724">
    <property type="entry name" value="META"/>
    <property type="match status" value="1"/>
</dbReference>
<evidence type="ECO:0000313" key="9">
    <source>
        <dbReference type="Proteomes" id="UP000287330"/>
    </source>
</evidence>
<evidence type="ECO:0000259" key="7">
    <source>
        <dbReference type="Pfam" id="PF09864"/>
    </source>
</evidence>
<comment type="caution">
    <text evidence="8">The sequence shown here is derived from an EMBL/GenBank/DDBJ whole genome shotgun (WGS) entry which is preliminary data.</text>
</comment>
<accession>A0A432Y7U0</accession>
<gene>
    <name evidence="8" type="ORF">CWE25_04885</name>
</gene>
<dbReference type="PANTHER" id="PTHR35535:SF1">
    <property type="entry name" value="HEAT SHOCK PROTEIN HSLJ"/>
    <property type="match status" value="1"/>
</dbReference>
<dbReference type="RefSeq" id="WP_110574486.1">
    <property type="nucleotide sequence ID" value="NZ_PIPV01000003.1"/>
</dbReference>
<dbReference type="InterPro" id="IPR053147">
    <property type="entry name" value="Hsp_HslJ-like"/>
</dbReference>
<protein>
    <recommendedName>
        <fullName evidence="10">Secreted protein containing HslJ-like protein</fullName>
    </recommendedName>
</protein>